<accession>A0A2T0PTT5</accession>
<keyword evidence="2 4" id="KW-0378">Hydrolase</keyword>
<dbReference type="AlphaFoldDB" id="A0A2T0PTT5"/>
<dbReference type="SFLD" id="SFLDG01129">
    <property type="entry name" value="C1.5:_HAD__Beta-PGM__Phosphata"/>
    <property type="match status" value="1"/>
</dbReference>
<dbReference type="Gene3D" id="1.20.120.1600">
    <property type="match status" value="1"/>
</dbReference>
<comment type="caution">
    <text evidence="4">The sequence shown here is derived from an EMBL/GenBank/DDBJ whole genome shotgun (WGS) entry which is preliminary data.</text>
</comment>
<dbReference type="NCBIfam" id="TIGR01509">
    <property type="entry name" value="HAD-SF-IA-v3"/>
    <property type="match status" value="1"/>
</dbReference>
<dbReference type="RefSeq" id="WP_170141147.1">
    <property type="nucleotide sequence ID" value="NZ_PVZC01000010.1"/>
</dbReference>
<evidence type="ECO:0000256" key="3">
    <source>
        <dbReference type="ARBA" id="ARBA00022842"/>
    </source>
</evidence>
<dbReference type="SFLD" id="SFLDS00003">
    <property type="entry name" value="Haloacid_Dehalogenase"/>
    <property type="match status" value="1"/>
</dbReference>
<sequence>MAIPTHPAIIFFDLDDTLLDDTAAVAAGCRHLATTLDHPDPHALHTTWTRTSQHDFARLIAGQITPQHLRRDRARAVAAQAGRPHLTDTQADTLHDTFMDAYTAHWRPYPDVHPTLDRLTAHGHRLGIITNGPTPNQHAKLRALRIDHHFDPVICRDTYQLAKPQPAVFHRACAAAGTTPHHSIHIGDDPTADAHGAHQAGLHALLLDRHDTHPHHHTTPRIRGLDQLAALLTPDDDPLPTA</sequence>
<proteinExistence type="predicted"/>
<dbReference type="Proteomes" id="UP000237846">
    <property type="component" value="Unassembled WGS sequence"/>
</dbReference>
<name>A0A2T0PTT5_9ACTN</name>
<evidence type="ECO:0000256" key="2">
    <source>
        <dbReference type="ARBA" id="ARBA00022801"/>
    </source>
</evidence>
<evidence type="ECO:0000256" key="1">
    <source>
        <dbReference type="ARBA" id="ARBA00001946"/>
    </source>
</evidence>
<organism evidence="4 5">
    <name type="scientific">Allonocardiopsis opalescens</name>
    <dbReference type="NCBI Taxonomy" id="1144618"/>
    <lineage>
        <taxon>Bacteria</taxon>
        <taxon>Bacillati</taxon>
        <taxon>Actinomycetota</taxon>
        <taxon>Actinomycetes</taxon>
        <taxon>Streptosporangiales</taxon>
        <taxon>Allonocardiopsis</taxon>
    </lineage>
</organism>
<dbReference type="GO" id="GO:0016787">
    <property type="term" value="F:hydrolase activity"/>
    <property type="evidence" value="ECO:0007669"/>
    <property type="project" value="UniProtKB-KW"/>
</dbReference>
<dbReference type="SUPFAM" id="SSF56784">
    <property type="entry name" value="HAD-like"/>
    <property type="match status" value="1"/>
</dbReference>
<protein>
    <submittedName>
        <fullName evidence="4">Putative hydrolase of the HAD superfamily</fullName>
    </submittedName>
</protein>
<dbReference type="InterPro" id="IPR036412">
    <property type="entry name" value="HAD-like_sf"/>
</dbReference>
<keyword evidence="3" id="KW-0460">Magnesium</keyword>
<keyword evidence="5" id="KW-1185">Reference proteome</keyword>
<dbReference type="InterPro" id="IPR006439">
    <property type="entry name" value="HAD-SF_hydro_IA"/>
</dbReference>
<dbReference type="EMBL" id="PVZC01000010">
    <property type="protein sequence ID" value="PRX92312.1"/>
    <property type="molecule type" value="Genomic_DNA"/>
</dbReference>
<dbReference type="Gene3D" id="3.40.50.1000">
    <property type="entry name" value="HAD superfamily/HAD-like"/>
    <property type="match status" value="1"/>
</dbReference>
<dbReference type="InterPro" id="IPR051400">
    <property type="entry name" value="HAD-like_hydrolase"/>
</dbReference>
<dbReference type="PANTHER" id="PTHR46470:SF4">
    <property type="entry name" value="5-AMINO-6-(5-PHOSPHO-D-RIBITYLAMINO)URACIL PHOSPHATASE YIGB"/>
    <property type="match status" value="1"/>
</dbReference>
<evidence type="ECO:0000313" key="5">
    <source>
        <dbReference type="Proteomes" id="UP000237846"/>
    </source>
</evidence>
<dbReference type="PANTHER" id="PTHR46470">
    <property type="entry name" value="N-ACYLNEURAMINATE-9-PHOSPHATASE"/>
    <property type="match status" value="1"/>
</dbReference>
<dbReference type="InterPro" id="IPR023214">
    <property type="entry name" value="HAD_sf"/>
</dbReference>
<dbReference type="NCBIfam" id="TIGR01549">
    <property type="entry name" value="HAD-SF-IA-v1"/>
    <property type="match status" value="1"/>
</dbReference>
<dbReference type="Pfam" id="PF00702">
    <property type="entry name" value="Hydrolase"/>
    <property type="match status" value="1"/>
</dbReference>
<reference evidence="4 5" key="1">
    <citation type="submission" date="2018-03" db="EMBL/GenBank/DDBJ databases">
        <title>Genomic Encyclopedia of Archaeal and Bacterial Type Strains, Phase II (KMG-II): from individual species to whole genera.</title>
        <authorList>
            <person name="Goeker M."/>
        </authorList>
    </citation>
    <scope>NUCLEOTIDE SEQUENCE [LARGE SCALE GENOMIC DNA]</scope>
    <source>
        <strain evidence="4 5">DSM 45601</strain>
    </source>
</reference>
<gene>
    <name evidence="4" type="ORF">CLV72_11072</name>
</gene>
<evidence type="ECO:0000313" key="4">
    <source>
        <dbReference type="EMBL" id="PRX92312.1"/>
    </source>
</evidence>
<dbReference type="GO" id="GO:0044281">
    <property type="term" value="P:small molecule metabolic process"/>
    <property type="evidence" value="ECO:0007669"/>
    <property type="project" value="UniProtKB-ARBA"/>
</dbReference>
<comment type="cofactor">
    <cofactor evidence="1">
        <name>Mg(2+)</name>
        <dbReference type="ChEBI" id="CHEBI:18420"/>
    </cofactor>
</comment>